<evidence type="ECO:0000313" key="7">
    <source>
        <dbReference type="Proteomes" id="UP000749311"/>
    </source>
</evidence>
<dbReference type="NCBIfam" id="NF037982">
    <property type="entry name" value="Nramp_1"/>
    <property type="match status" value="1"/>
</dbReference>
<feature type="transmembrane region" description="Helical" evidence="5">
    <location>
        <begin position="68"/>
        <end position="85"/>
    </location>
</feature>
<feature type="transmembrane region" description="Helical" evidence="5">
    <location>
        <begin position="285"/>
        <end position="306"/>
    </location>
</feature>
<evidence type="ECO:0000256" key="1">
    <source>
        <dbReference type="ARBA" id="ARBA00004141"/>
    </source>
</evidence>
<feature type="transmembrane region" description="Helical" evidence="5">
    <location>
        <begin position="38"/>
        <end position="56"/>
    </location>
</feature>
<feature type="transmembrane region" description="Helical" evidence="5">
    <location>
        <begin position="183"/>
        <end position="202"/>
    </location>
</feature>
<keyword evidence="2 5" id="KW-0812">Transmembrane</keyword>
<gene>
    <name evidence="6" type="ORF">FB473_000648</name>
</gene>
<feature type="transmembrane region" description="Helical" evidence="5">
    <location>
        <begin position="335"/>
        <end position="361"/>
    </location>
</feature>
<evidence type="ECO:0000256" key="3">
    <source>
        <dbReference type="ARBA" id="ARBA00022989"/>
    </source>
</evidence>
<comment type="caution">
    <text evidence="6">The sequence shown here is derived from an EMBL/GenBank/DDBJ whole genome shotgun (WGS) entry which is preliminary data.</text>
</comment>
<feature type="transmembrane region" description="Helical" evidence="5">
    <location>
        <begin position="222"/>
        <end position="241"/>
    </location>
</feature>
<name>A0ABX0SFC3_9ACTN</name>
<dbReference type="PANTHER" id="PTHR11706">
    <property type="entry name" value="SOLUTE CARRIER PROTEIN FAMILY 11 MEMBER"/>
    <property type="match status" value="1"/>
</dbReference>
<evidence type="ECO:0000256" key="4">
    <source>
        <dbReference type="ARBA" id="ARBA00023136"/>
    </source>
</evidence>
<keyword evidence="3 5" id="KW-1133">Transmembrane helix</keyword>
<evidence type="ECO:0000256" key="2">
    <source>
        <dbReference type="ARBA" id="ARBA00022692"/>
    </source>
</evidence>
<reference evidence="6 7" key="1">
    <citation type="submission" date="2020-02" db="EMBL/GenBank/DDBJ databases">
        <title>Sequencing the genomes of 1000 actinobacteria strains.</title>
        <authorList>
            <person name="Klenk H.-P."/>
        </authorList>
    </citation>
    <scope>NUCLEOTIDE SEQUENCE [LARGE SCALE GENOMIC DNA]</scope>
    <source>
        <strain evidence="6 7">DSM 19609</strain>
    </source>
</reference>
<feature type="transmembrane region" description="Helical" evidence="5">
    <location>
        <begin position="443"/>
        <end position="464"/>
    </location>
</feature>
<evidence type="ECO:0000256" key="5">
    <source>
        <dbReference type="SAM" id="Phobius"/>
    </source>
</evidence>
<feature type="transmembrane region" description="Helical" evidence="5">
    <location>
        <begin position="382"/>
        <end position="401"/>
    </location>
</feature>
<organism evidence="6 7">
    <name type="scientific">Brooklawnia cerclae</name>
    <dbReference type="NCBI Taxonomy" id="349934"/>
    <lineage>
        <taxon>Bacteria</taxon>
        <taxon>Bacillati</taxon>
        <taxon>Actinomycetota</taxon>
        <taxon>Actinomycetes</taxon>
        <taxon>Propionibacteriales</taxon>
        <taxon>Propionibacteriaceae</taxon>
        <taxon>Brooklawnia</taxon>
    </lineage>
</organism>
<dbReference type="RefSeq" id="WP_167164788.1">
    <property type="nucleotide sequence ID" value="NZ_BAAAOO010000002.1"/>
</dbReference>
<keyword evidence="4 5" id="KW-0472">Membrane</keyword>
<feature type="transmembrane region" description="Helical" evidence="5">
    <location>
        <begin position="131"/>
        <end position="149"/>
    </location>
</feature>
<evidence type="ECO:0000313" key="6">
    <source>
        <dbReference type="EMBL" id="NIH56003.1"/>
    </source>
</evidence>
<dbReference type="EMBL" id="JAAMOZ010000001">
    <property type="protein sequence ID" value="NIH56003.1"/>
    <property type="molecule type" value="Genomic_DNA"/>
</dbReference>
<dbReference type="Proteomes" id="UP000749311">
    <property type="component" value="Unassembled WGS sequence"/>
</dbReference>
<proteinExistence type="predicted"/>
<feature type="transmembrane region" description="Helical" evidence="5">
    <location>
        <begin position="155"/>
        <end position="174"/>
    </location>
</feature>
<protein>
    <submittedName>
        <fullName evidence="6">Mn2+/Fe2+ NRAMP family transporter</fullName>
    </submittedName>
</protein>
<sequence length="472" mass="50891">MSTTTVSPVSTQQPTDLYALDPAEAKTAPVTMKERWRFLGPGMIMSAAVIGSGELITTTTMGARVGFALLWLIVVSTLVKVWVQMELATYTILNGVPAMQAYARVPFRIGKASWINVLWILMDFAKMFQRGGIIGGTVSAFSIMLPVVGEPLGHSSLVFWTIVILVVTVTLNVLNKYKLLENVAFWMVVVFTLTTVGLAASLSATKFAFGIGDIAGGFSFDIPAGAVGIAVAVFGLTGVGADEMTTYTYWCMEKGYARWTGPDDGSEERAKRAEGWIKVMRLDILVSWVICTLCTLSFYTMGAAVLHPQGLNPSGNDVILTLSHMYSDVLGPAGYYIFLVGAIGVLWSTFIASTASVPRLWANNLATFGVFHWHNVGFRVKLIRIFTIVMPIIWASTYLGLKAPVAMVMVGGIGGAVFLAAVVVAVWYLRTTGVPKRFKSNRFLNAMLIISSTAIAALSVISLLEAFGISVA</sequence>
<accession>A0ABX0SFC3</accession>
<dbReference type="PANTHER" id="PTHR11706:SF3">
    <property type="entry name" value="METAL ION TRANSPORT PROTEIN"/>
    <property type="match status" value="1"/>
</dbReference>
<feature type="transmembrane region" description="Helical" evidence="5">
    <location>
        <begin position="407"/>
        <end position="431"/>
    </location>
</feature>
<comment type="subcellular location">
    <subcellularLocation>
        <location evidence="1">Membrane</location>
        <topology evidence="1">Multi-pass membrane protein</topology>
    </subcellularLocation>
</comment>
<dbReference type="InterPro" id="IPR001046">
    <property type="entry name" value="NRAMP_fam"/>
</dbReference>
<keyword evidence="7" id="KW-1185">Reference proteome</keyword>